<protein>
    <recommendedName>
        <fullName evidence="7">Peptidase A1 domain-containing protein</fullName>
    </recommendedName>
</protein>
<sequence length="492" mass="54959">MTAVDHVVYKLSNISLLLLLSLLWGGTIVVAKPNNGFSTQLIHIFSPQSPLYPGNISYTEENQLLLQQTNARKRYIDATIAAALSNNMSQTSKNPLDELPRLKLEFYPYGMYIVQLGLGTFDAKFPASTFKTYYLYTDTGSQLIWTLCEDCLKQKPQPKCFKTRDPPFPNSQSKTYMPLPCGGHRLCKPGKCKGGICSMDSKYQDGSGVRTTLGSEAFSLLTTSGRAQAIGNIVLGCAYEATADIFGAGEDYKVSGMLGLGYNPISFPNQISHLIDGAFSFCLTRRRDVQTYLRFSSDIPQPLGGVRVTPLVLSDLVPYYHVNLKAISVDGHKLLINPTVFEIRKRGTEGGCIIDNGSSFTLLINPAHKALVMHLEYHFMRYPSFNKVLPPIYPKFELCYNWSPPPREANEALPTITFHFDGPNHPNIDVAPESSFILMHDRSSNRDILCLAFVSDDVRTIFGSWQLSDYRYIFDLKRSLLKFAPEDCAKNS</sequence>
<dbReference type="Gene3D" id="2.40.70.10">
    <property type="entry name" value="Acid Proteases"/>
    <property type="match status" value="2"/>
</dbReference>
<feature type="chain" id="PRO_5019850674" description="Peptidase A1 domain-containing protein" evidence="6">
    <location>
        <begin position="32"/>
        <end position="492"/>
    </location>
</feature>
<dbReference type="Pfam" id="PF14543">
    <property type="entry name" value="TAXi_N"/>
    <property type="match status" value="1"/>
</dbReference>
<evidence type="ECO:0000256" key="4">
    <source>
        <dbReference type="ARBA" id="ARBA00022801"/>
    </source>
</evidence>
<dbReference type="EMBL" id="RDQH01000329">
    <property type="protein sequence ID" value="RXI02649.1"/>
    <property type="molecule type" value="Genomic_DNA"/>
</dbReference>
<keyword evidence="9" id="KW-1185">Reference proteome</keyword>
<dbReference type="InterPro" id="IPR051708">
    <property type="entry name" value="Plant_Aspart_Prot_A1"/>
</dbReference>
<reference evidence="8 9" key="1">
    <citation type="submission" date="2018-10" db="EMBL/GenBank/DDBJ databases">
        <title>A high-quality apple genome assembly.</title>
        <authorList>
            <person name="Hu J."/>
        </authorList>
    </citation>
    <scope>NUCLEOTIDE SEQUENCE [LARGE SCALE GENOMIC DNA]</scope>
    <source>
        <strain evidence="9">cv. HFTH1</strain>
        <tissue evidence="8">Young leaf</tissue>
    </source>
</reference>
<dbReference type="GO" id="GO:0004190">
    <property type="term" value="F:aspartic-type endopeptidase activity"/>
    <property type="evidence" value="ECO:0007669"/>
    <property type="project" value="UniProtKB-KW"/>
</dbReference>
<evidence type="ECO:0000313" key="8">
    <source>
        <dbReference type="EMBL" id="RXI02649.1"/>
    </source>
</evidence>
<dbReference type="PROSITE" id="PS51767">
    <property type="entry name" value="PEPTIDASE_A1"/>
    <property type="match status" value="1"/>
</dbReference>
<evidence type="ECO:0000259" key="7">
    <source>
        <dbReference type="PROSITE" id="PS51767"/>
    </source>
</evidence>
<dbReference type="InterPro" id="IPR033121">
    <property type="entry name" value="PEPTIDASE_A1"/>
</dbReference>
<keyword evidence="4" id="KW-0378">Hydrolase</keyword>
<evidence type="ECO:0000256" key="6">
    <source>
        <dbReference type="SAM" id="SignalP"/>
    </source>
</evidence>
<keyword evidence="2" id="KW-0645">Protease</keyword>
<proteinExistence type="inferred from homology"/>
<dbReference type="InterPro" id="IPR032861">
    <property type="entry name" value="TAXi_N"/>
</dbReference>
<evidence type="ECO:0000256" key="3">
    <source>
        <dbReference type="ARBA" id="ARBA00022750"/>
    </source>
</evidence>
<dbReference type="AlphaFoldDB" id="A0A498K384"/>
<dbReference type="PANTHER" id="PTHR47967">
    <property type="entry name" value="OS07G0603500 PROTEIN-RELATED"/>
    <property type="match status" value="1"/>
</dbReference>
<comment type="caution">
    <text evidence="8">The sequence shown here is derived from an EMBL/GenBank/DDBJ whole genome shotgun (WGS) entry which is preliminary data.</text>
</comment>
<evidence type="ECO:0000256" key="1">
    <source>
        <dbReference type="ARBA" id="ARBA00007447"/>
    </source>
</evidence>
<dbReference type="InterPro" id="IPR021109">
    <property type="entry name" value="Peptidase_aspartic_dom_sf"/>
</dbReference>
<dbReference type="SUPFAM" id="SSF50630">
    <property type="entry name" value="Acid proteases"/>
    <property type="match status" value="1"/>
</dbReference>
<accession>A0A498K384</accession>
<evidence type="ECO:0000256" key="2">
    <source>
        <dbReference type="ARBA" id="ARBA00022670"/>
    </source>
</evidence>
<dbReference type="InterPro" id="IPR032799">
    <property type="entry name" value="TAXi_C"/>
</dbReference>
<keyword evidence="3" id="KW-0064">Aspartyl protease</keyword>
<dbReference type="GO" id="GO:0006508">
    <property type="term" value="P:proteolysis"/>
    <property type="evidence" value="ECO:0007669"/>
    <property type="project" value="UniProtKB-KW"/>
</dbReference>
<dbReference type="CDD" id="cd05476">
    <property type="entry name" value="pepsin_A_like_plant"/>
    <property type="match status" value="1"/>
</dbReference>
<evidence type="ECO:0000313" key="9">
    <source>
        <dbReference type="Proteomes" id="UP000290289"/>
    </source>
</evidence>
<organism evidence="8 9">
    <name type="scientific">Malus domestica</name>
    <name type="common">Apple</name>
    <name type="synonym">Pyrus malus</name>
    <dbReference type="NCBI Taxonomy" id="3750"/>
    <lineage>
        <taxon>Eukaryota</taxon>
        <taxon>Viridiplantae</taxon>
        <taxon>Streptophyta</taxon>
        <taxon>Embryophyta</taxon>
        <taxon>Tracheophyta</taxon>
        <taxon>Spermatophyta</taxon>
        <taxon>Magnoliopsida</taxon>
        <taxon>eudicotyledons</taxon>
        <taxon>Gunneridae</taxon>
        <taxon>Pentapetalae</taxon>
        <taxon>rosids</taxon>
        <taxon>fabids</taxon>
        <taxon>Rosales</taxon>
        <taxon>Rosaceae</taxon>
        <taxon>Amygdaloideae</taxon>
        <taxon>Maleae</taxon>
        <taxon>Malus</taxon>
    </lineage>
</organism>
<dbReference type="Pfam" id="PF14541">
    <property type="entry name" value="TAXi_C"/>
    <property type="match status" value="1"/>
</dbReference>
<keyword evidence="5" id="KW-0325">Glycoprotein</keyword>
<feature type="signal peptide" evidence="6">
    <location>
        <begin position="1"/>
        <end position="31"/>
    </location>
</feature>
<keyword evidence="6" id="KW-0732">Signal</keyword>
<dbReference type="Proteomes" id="UP000290289">
    <property type="component" value="Chromosome 3"/>
</dbReference>
<dbReference type="STRING" id="3750.A0A498K384"/>
<name>A0A498K384_MALDO</name>
<evidence type="ECO:0000256" key="5">
    <source>
        <dbReference type="ARBA" id="ARBA00023180"/>
    </source>
</evidence>
<feature type="domain" description="Peptidase A1" evidence="7">
    <location>
        <begin position="112"/>
        <end position="484"/>
    </location>
</feature>
<gene>
    <name evidence="8" type="ORF">DVH24_002727</name>
</gene>
<dbReference type="InterPro" id="IPR034161">
    <property type="entry name" value="Pepsin-like_plant"/>
</dbReference>
<comment type="similarity">
    <text evidence="1">Belongs to the peptidase A1 family.</text>
</comment>